<evidence type="ECO:0000313" key="3">
    <source>
        <dbReference type="Proteomes" id="UP000492821"/>
    </source>
</evidence>
<comment type="similarity">
    <text evidence="1">Belongs to the complex I LYR family.</text>
</comment>
<reference evidence="3" key="1">
    <citation type="journal article" date="2013" name="Genetics">
        <title>The draft genome and transcriptome of Panagrellus redivivus are shaped by the harsh demands of a free-living lifestyle.</title>
        <authorList>
            <person name="Srinivasan J."/>
            <person name="Dillman A.R."/>
            <person name="Macchietto M.G."/>
            <person name="Heikkinen L."/>
            <person name="Lakso M."/>
            <person name="Fracchia K.M."/>
            <person name="Antoshechkin I."/>
            <person name="Mortazavi A."/>
            <person name="Wong G."/>
            <person name="Sternberg P.W."/>
        </authorList>
    </citation>
    <scope>NUCLEOTIDE SEQUENCE [LARGE SCALE GENOMIC DNA]</scope>
    <source>
        <strain evidence="3">MT8872</strain>
    </source>
</reference>
<name>A0A7E4VZK2_PANRE</name>
<dbReference type="InterPro" id="IPR008011">
    <property type="entry name" value="Complex1_LYR_dom"/>
</dbReference>
<dbReference type="WBParaSite" id="Pan_g430.t1">
    <property type="protein sequence ID" value="Pan_g430.t1"/>
    <property type="gene ID" value="Pan_g430"/>
</dbReference>
<dbReference type="InterPro" id="IPR045297">
    <property type="entry name" value="Complex1_LYR_LYRM4"/>
</dbReference>
<evidence type="ECO:0000256" key="1">
    <source>
        <dbReference type="ARBA" id="ARBA00009508"/>
    </source>
</evidence>
<dbReference type="GO" id="GO:0005739">
    <property type="term" value="C:mitochondrion"/>
    <property type="evidence" value="ECO:0007669"/>
    <property type="project" value="TreeGrafter"/>
</dbReference>
<dbReference type="PANTHER" id="PTHR13166">
    <property type="entry name" value="PROTEIN C6ORF149"/>
    <property type="match status" value="1"/>
</dbReference>
<dbReference type="Proteomes" id="UP000492821">
    <property type="component" value="Unassembled WGS sequence"/>
</dbReference>
<evidence type="ECO:0000259" key="2">
    <source>
        <dbReference type="Pfam" id="PF05347"/>
    </source>
</evidence>
<dbReference type="AlphaFoldDB" id="A0A7E4VZK2"/>
<reference evidence="4" key="2">
    <citation type="submission" date="2020-10" db="UniProtKB">
        <authorList>
            <consortium name="WormBaseParasite"/>
        </authorList>
    </citation>
    <scope>IDENTIFICATION</scope>
</reference>
<keyword evidence="3" id="KW-1185">Reference proteome</keyword>
<protein>
    <submittedName>
        <fullName evidence="4">Complex1_LYR_dom domain-containing protein</fullName>
    </submittedName>
</protein>
<dbReference type="Pfam" id="PF05347">
    <property type="entry name" value="Complex1_LYR"/>
    <property type="match status" value="1"/>
</dbReference>
<proteinExistence type="inferred from homology"/>
<dbReference type="GO" id="GO:1990221">
    <property type="term" value="C:L-cysteine desulfurase complex"/>
    <property type="evidence" value="ECO:0007669"/>
    <property type="project" value="TreeGrafter"/>
</dbReference>
<dbReference type="CDD" id="cd20264">
    <property type="entry name" value="Complex1_LYR_LYRM4"/>
    <property type="match status" value="1"/>
</dbReference>
<evidence type="ECO:0000313" key="4">
    <source>
        <dbReference type="WBParaSite" id="Pan_g430.t1"/>
    </source>
</evidence>
<dbReference type="InterPro" id="IPR051522">
    <property type="entry name" value="ISC_assembly_LYR"/>
</dbReference>
<organism evidence="3 4">
    <name type="scientific">Panagrellus redivivus</name>
    <name type="common">Microworm</name>
    <dbReference type="NCBI Taxonomy" id="6233"/>
    <lineage>
        <taxon>Eukaryota</taxon>
        <taxon>Metazoa</taxon>
        <taxon>Ecdysozoa</taxon>
        <taxon>Nematoda</taxon>
        <taxon>Chromadorea</taxon>
        <taxon>Rhabditida</taxon>
        <taxon>Tylenchina</taxon>
        <taxon>Panagrolaimomorpha</taxon>
        <taxon>Panagrolaimoidea</taxon>
        <taxon>Panagrolaimidae</taxon>
        <taxon>Panagrellus</taxon>
    </lineage>
</organism>
<dbReference type="GO" id="GO:0016226">
    <property type="term" value="P:iron-sulfur cluster assembly"/>
    <property type="evidence" value="ECO:0007669"/>
    <property type="project" value="InterPro"/>
</dbReference>
<feature type="domain" description="Complex 1 LYR protein" evidence="2">
    <location>
        <begin position="9"/>
        <end position="64"/>
    </location>
</feature>
<sequence length="91" mass="10564">MSAIPRGSWIKLYKDLVRASNEFPQYNYRLFAKRRVRDYFTENKVVADQAKLQELYQEGQSTLKTIRRQAALSSSLPISQQVVDEPRPSSV</sequence>
<dbReference type="PANTHER" id="PTHR13166:SF7">
    <property type="entry name" value="LYR MOTIF-CONTAINING PROTEIN 4"/>
    <property type="match status" value="1"/>
</dbReference>
<accession>A0A7E4VZK2</accession>